<protein>
    <submittedName>
        <fullName evidence="3">Uncharacterized protein</fullName>
    </submittedName>
</protein>
<name>A0A8D5JPD9_9BACT</name>
<keyword evidence="2" id="KW-0472">Membrane</keyword>
<dbReference type="KEGG" id="dbk:DGMP_18680"/>
<evidence type="ECO:0000313" key="4">
    <source>
        <dbReference type="Proteomes" id="UP000826725"/>
    </source>
</evidence>
<dbReference type="RefSeq" id="WP_228857211.1">
    <property type="nucleotide sequence ID" value="NZ_AP024086.1"/>
</dbReference>
<accession>A0A8D5JPD9</accession>
<feature type="region of interest" description="Disordered" evidence="1">
    <location>
        <begin position="117"/>
        <end position="151"/>
    </location>
</feature>
<gene>
    <name evidence="3" type="ORF">DGMP_18680</name>
</gene>
<keyword evidence="2" id="KW-0812">Transmembrane</keyword>
<dbReference type="EMBL" id="AP024086">
    <property type="protein sequence ID" value="BCL61175.1"/>
    <property type="molecule type" value="Genomic_DNA"/>
</dbReference>
<sequence length="151" mass="15749">MQQRRAGKIVHIWLMAVSLVFLTSVFSFAAVEFDVSAIEAEIVTAVAGGADPVLAAKEAVAKAVRDIVTRNPNYPGGQQALSAAIMQALENITITGLDDTDLFVSANHALGKSVDPALEAYEGPGNRAGRPPRNRPGTFGPGGKPRPGSPT</sequence>
<feature type="transmembrane region" description="Helical" evidence="2">
    <location>
        <begin position="12"/>
        <end position="31"/>
    </location>
</feature>
<keyword evidence="4" id="KW-1185">Reference proteome</keyword>
<reference evidence="3" key="1">
    <citation type="submission" date="2020-09" db="EMBL/GenBank/DDBJ databases">
        <title>Desulfogranum mesoprofundum gen. nov., sp. nov., a novel mesophilic, sulfate-reducing chemolithoautotroph isolated from a deep-sea hydrothermal vent chimney in the Suiyo Seamount.</title>
        <authorList>
            <person name="Hashimoto Y."/>
            <person name="Nakagawa S."/>
        </authorList>
    </citation>
    <scope>NUCLEOTIDE SEQUENCE</scope>
    <source>
        <strain evidence="3">KT2</strain>
    </source>
</reference>
<evidence type="ECO:0000256" key="1">
    <source>
        <dbReference type="SAM" id="MobiDB-lite"/>
    </source>
</evidence>
<dbReference type="Proteomes" id="UP000826725">
    <property type="component" value="Chromosome"/>
</dbReference>
<dbReference type="AlphaFoldDB" id="A0A8D5JPD9"/>
<proteinExistence type="predicted"/>
<organism evidence="3 4">
    <name type="scientific">Desulfomarina profundi</name>
    <dbReference type="NCBI Taxonomy" id="2772557"/>
    <lineage>
        <taxon>Bacteria</taxon>
        <taxon>Pseudomonadati</taxon>
        <taxon>Thermodesulfobacteriota</taxon>
        <taxon>Desulfobulbia</taxon>
        <taxon>Desulfobulbales</taxon>
        <taxon>Desulfobulbaceae</taxon>
        <taxon>Desulfomarina</taxon>
    </lineage>
</organism>
<evidence type="ECO:0000313" key="3">
    <source>
        <dbReference type="EMBL" id="BCL61175.1"/>
    </source>
</evidence>
<keyword evidence="2" id="KW-1133">Transmembrane helix</keyword>
<evidence type="ECO:0000256" key="2">
    <source>
        <dbReference type="SAM" id="Phobius"/>
    </source>
</evidence>
<feature type="compositionally biased region" description="Low complexity" evidence="1">
    <location>
        <begin position="123"/>
        <end position="137"/>
    </location>
</feature>